<evidence type="ECO:0000256" key="3">
    <source>
        <dbReference type="ARBA" id="ARBA00022771"/>
    </source>
</evidence>
<dbReference type="GO" id="GO:0005634">
    <property type="term" value="C:nucleus"/>
    <property type="evidence" value="ECO:0007669"/>
    <property type="project" value="TreeGrafter"/>
</dbReference>
<dbReference type="SUPFAM" id="SSF57667">
    <property type="entry name" value="beta-beta-alpha zinc fingers"/>
    <property type="match status" value="2"/>
</dbReference>
<dbReference type="GO" id="GO:0000977">
    <property type="term" value="F:RNA polymerase II transcription regulatory region sequence-specific DNA binding"/>
    <property type="evidence" value="ECO:0007669"/>
    <property type="project" value="TreeGrafter"/>
</dbReference>
<dbReference type="Pfam" id="PF00096">
    <property type="entry name" value="zf-C2H2"/>
    <property type="match status" value="1"/>
</dbReference>
<evidence type="ECO:0000256" key="4">
    <source>
        <dbReference type="ARBA" id="ARBA00022833"/>
    </source>
</evidence>
<organism evidence="7 8">
    <name type="scientific">Dibothriocephalus latus</name>
    <name type="common">Fish tapeworm</name>
    <name type="synonym">Diphyllobothrium latum</name>
    <dbReference type="NCBI Taxonomy" id="60516"/>
    <lineage>
        <taxon>Eukaryota</taxon>
        <taxon>Metazoa</taxon>
        <taxon>Spiralia</taxon>
        <taxon>Lophotrochozoa</taxon>
        <taxon>Platyhelminthes</taxon>
        <taxon>Cestoda</taxon>
        <taxon>Eucestoda</taxon>
        <taxon>Diphyllobothriidea</taxon>
        <taxon>Diphyllobothriidae</taxon>
        <taxon>Dibothriocephalus</taxon>
    </lineage>
</organism>
<dbReference type="PROSITE" id="PS00028">
    <property type="entry name" value="ZINC_FINGER_C2H2_1"/>
    <property type="match status" value="2"/>
</dbReference>
<dbReference type="PANTHER" id="PTHR24379:SF127">
    <property type="entry name" value="BLOODY FINGERS-RELATED"/>
    <property type="match status" value="1"/>
</dbReference>
<keyword evidence="8" id="KW-1185">Reference proteome</keyword>
<evidence type="ECO:0000313" key="7">
    <source>
        <dbReference type="EMBL" id="VDN13882.1"/>
    </source>
</evidence>
<evidence type="ECO:0000256" key="2">
    <source>
        <dbReference type="ARBA" id="ARBA00022737"/>
    </source>
</evidence>
<dbReference type="InterPro" id="IPR036236">
    <property type="entry name" value="Znf_C2H2_sf"/>
</dbReference>
<keyword evidence="2" id="KW-0677">Repeat</keyword>
<feature type="domain" description="C2H2-type" evidence="6">
    <location>
        <begin position="22"/>
        <end position="50"/>
    </location>
</feature>
<dbReference type="AlphaFoldDB" id="A0A3P7P0H4"/>
<accession>A0A3P7P0H4</accession>
<feature type="domain" description="C2H2-type" evidence="6">
    <location>
        <begin position="131"/>
        <end position="159"/>
    </location>
</feature>
<reference evidence="7 8" key="1">
    <citation type="submission" date="2018-11" db="EMBL/GenBank/DDBJ databases">
        <authorList>
            <consortium name="Pathogen Informatics"/>
        </authorList>
    </citation>
    <scope>NUCLEOTIDE SEQUENCE [LARGE SCALE GENOMIC DNA]</scope>
</reference>
<proteinExistence type="predicted"/>
<dbReference type="GO" id="GO:0008270">
    <property type="term" value="F:zinc ion binding"/>
    <property type="evidence" value="ECO:0007669"/>
    <property type="project" value="UniProtKB-KW"/>
</dbReference>
<keyword evidence="3 5" id="KW-0863">Zinc-finger</keyword>
<dbReference type="Proteomes" id="UP000281553">
    <property type="component" value="Unassembled WGS sequence"/>
</dbReference>
<name>A0A3P7P0H4_DIBLA</name>
<dbReference type="PANTHER" id="PTHR24379">
    <property type="entry name" value="KRAB AND ZINC FINGER DOMAIN-CONTAINING"/>
    <property type="match status" value="1"/>
</dbReference>
<gene>
    <name evidence="7" type="ORF">DILT_LOCUS9713</name>
</gene>
<dbReference type="PROSITE" id="PS50157">
    <property type="entry name" value="ZINC_FINGER_C2H2_2"/>
    <property type="match status" value="2"/>
</dbReference>
<keyword evidence="4" id="KW-0862">Zinc</keyword>
<dbReference type="InterPro" id="IPR013087">
    <property type="entry name" value="Znf_C2H2_type"/>
</dbReference>
<evidence type="ECO:0000259" key="6">
    <source>
        <dbReference type="PROSITE" id="PS50157"/>
    </source>
</evidence>
<dbReference type="OrthoDB" id="6271419at2759"/>
<dbReference type="Gene3D" id="3.30.160.60">
    <property type="entry name" value="Classic Zinc Finger"/>
    <property type="match status" value="1"/>
</dbReference>
<evidence type="ECO:0000256" key="1">
    <source>
        <dbReference type="ARBA" id="ARBA00022723"/>
    </source>
</evidence>
<keyword evidence="1" id="KW-0479">Metal-binding</keyword>
<dbReference type="GO" id="GO:0000981">
    <property type="term" value="F:DNA-binding transcription factor activity, RNA polymerase II-specific"/>
    <property type="evidence" value="ECO:0007669"/>
    <property type="project" value="TreeGrafter"/>
</dbReference>
<protein>
    <recommendedName>
        <fullName evidence="6">C2H2-type domain-containing protein</fullName>
    </recommendedName>
</protein>
<evidence type="ECO:0000313" key="8">
    <source>
        <dbReference type="Proteomes" id="UP000281553"/>
    </source>
</evidence>
<evidence type="ECO:0000256" key="5">
    <source>
        <dbReference type="PROSITE-ProRule" id="PRU00042"/>
    </source>
</evidence>
<dbReference type="SMART" id="SM00355">
    <property type="entry name" value="ZnF_C2H2"/>
    <property type="match status" value="3"/>
</dbReference>
<dbReference type="EMBL" id="UYRU01057666">
    <property type="protein sequence ID" value="VDN13882.1"/>
    <property type="molecule type" value="Genomic_DNA"/>
</dbReference>
<sequence>MFLFNSDDESTTDTLSVVNKRFQCPHCQKAFRVGFRLSEHVKMMHKGEFPLHSVHFQSALLVTTAYCRLLSASHHQVNGNTAADQLNESSDFSDLQCRACGSVFDTLGDLRRHENTCTRVSKAITGSVDRFCCNECGMIFVLASALRTHLSSVHESESPLPLFVLAFYPAAVSDFFLDPSLSALPLFTLHCHLANSVGTGTRVSSWYMIVEDD</sequence>